<evidence type="ECO:0000313" key="1">
    <source>
        <dbReference type="EMBL" id="RAP70642.1"/>
    </source>
</evidence>
<protein>
    <submittedName>
        <fullName evidence="1">Uncharacterized protein</fullName>
    </submittedName>
</protein>
<accession>A0A328TMM5</accession>
<sequence>MVFLSNAPDNAEYWVKVARTQDQCSIRYRLDDRDEDAAEMLYKKISLTCG</sequence>
<comment type="caution">
    <text evidence="1">The sequence shown here is derived from an EMBL/GenBank/DDBJ whole genome shotgun (WGS) entry which is preliminary data.</text>
</comment>
<dbReference type="Proteomes" id="UP000244334">
    <property type="component" value="Unassembled WGS sequence"/>
</dbReference>
<gene>
    <name evidence="1" type="ORF">ACZ87_02554</name>
</gene>
<keyword evidence="2" id="KW-1185">Reference proteome</keyword>
<organism evidence="1 2">
    <name type="scientific">Candidatus Erwinia dacicola</name>
    <dbReference type="NCBI Taxonomy" id="252393"/>
    <lineage>
        <taxon>Bacteria</taxon>
        <taxon>Pseudomonadati</taxon>
        <taxon>Pseudomonadota</taxon>
        <taxon>Gammaproteobacteria</taxon>
        <taxon>Enterobacterales</taxon>
        <taxon>Erwiniaceae</taxon>
        <taxon>Erwinia</taxon>
    </lineage>
</organism>
<dbReference type="AlphaFoldDB" id="A0A328TMM5"/>
<dbReference type="Gene3D" id="2.60.40.2070">
    <property type="match status" value="1"/>
</dbReference>
<evidence type="ECO:0000313" key="2">
    <source>
        <dbReference type="Proteomes" id="UP000244334"/>
    </source>
</evidence>
<dbReference type="EMBL" id="LJAM02000294">
    <property type="protein sequence ID" value="RAP70642.1"/>
    <property type="molecule type" value="Genomic_DNA"/>
</dbReference>
<proteinExistence type="predicted"/>
<reference evidence="1" key="1">
    <citation type="submission" date="2018-04" db="EMBL/GenBank/DDBJ databases">
        <title>Genomes of the Obligate Erwinia dacicola and Facultative Enterobacter sp. OLF Endosymbionts of the Olive Fruit fly, Bactrocera oleae.</title>
        <authorList>
            <person name="Estes A.M."/>
            <person name="Hearn D.J."/>
            <person name="Agarwal S."/>
            <person name="Pierson E.A."/>
            <person name="Dunning-Hotopp J.C."/>
        </authorList>
    </citation>
    <scope>NUCLEOTIDE SEQUENCE [LARGE SCALE GENOMIC DNA]</scope>
    <source>
        <strain evidence="1">Oroville</strain>
    </source>
</reference>
<dbReference type="InterPro" id="IPR043142">
    <property type="entry name" value="PapC-like_C_sf"/>
</dbReference>
<name>A0A328TMM5_9GAMM</name>